<dbReference type="EMBL" id="CAEY01000851">
    <property type="status" value="NOT_ANNOTATED_CDS"/>
    <property type="molecule type" value="Genomic_DNA"/>
</dbReference>
<accession>T1L0A4</accession>
<dbReference type="HOGENOM" id="CLU_156113_0_0_1"/>
<dbReference type="Proteomes" id="UP000015104">
    <property type="component" value="Unassembled WGS sequence"/>
</dbReference>
<protein>
    <recommendedName>
        <fullName evidence="1">Immunoglobulin I-set domain-containing protein</fullName>
    </recommendedName>
</protein>
<sequence>MNDFFELKVLTSRRDTNFKEHLHLTLIQFSFTTYGIGLRETVRILCVVDASPATNLTFHWTLNDTQLALNLKYPTNVEGLRSSLLFTPLNLYDYGYIQCWARNEIGSQQKPCIFQIVPAGNSFC</sequence>
<reference evidence="3" key="1">
    <citation type="submission" date="2011-08" db="EMBL/GenBank/DDBJ databases">
        <authorList>
            <person name="Rombauts S."/>
        </authorList>
    </citation>
    <scope>NUCLEOTIDE SEQUENCE</scope>
    <source>
        <strain evidence="3">London</strain>
    </source>
</reference>
<reference evidence="2" key="2">
    <citation type="submission" date="2015-06" db="UniProtKB">
        <authorList>
            <consortium name="EnsemblMetazoa"/>
        </authorList>
    </citation>
    <scope>IDENTIFICATION</scope>
</reference>
<dbReference type="InterPro" id="IPR036179">
    <property type="entry name" value="Ig-like_dom_sf"/>
</dbReference>
<dbReference type="SUPFAM" id="SSF48726">
    <property type="entry name" value="Immunoglobulin"/>
    <property type="match status" value="1"/>
</dbReference>
<dbReference type="PANTHER" id="PTHR23278">
    <property type="entry name" value="SIDESTEP PROTEIN"/>
    <property type="match status" value="1"/>
</dbReference>
<keyword evidence="3" id="KW-1185">Reference proteome</keyword>
<feature type="domain" description="Immunoglobulin I-set" evidence="1">
    <location>
        <begin position="40"/>
        <end position="113"/>
    </location>
</feature>
<dbReference type="PANTHER" id="PTHR23278:SF19">
    <property type="entry name" value="OBSCURIN"/>
    <property type="match status" value="1"/>
</dbReference>
<dbReference type="EnsemblMetazoa" id="tetur301g00010.1">
    <property type="protein sequence ID" value="tetur301g00010.1"/>
    <property type="gene ID" value="tetur301g00010"/>
</dbReference>
<organism evidence="2 3">
    <name type="scientific">Tetranychus urticae</name>
    <name type="common">Two-spotted spider mite</name>
    <dbReference type="NCBI Taxonomy" id="32264"/>
    <lineage>
        <taxon>Eukaryota</taxon>
        <taxon>Metazoa</taxon>
        <taxon>Ecdysozoa</taxon>
        <taxon>Arthropoda</taxon>
        <taxon>Chelicerata</taxon>
        <taxon>Arachnida</taxon>
        <taxon>Acari</taxon>
        <taxon>Acariformes</taxon>
        <taxon>Trombidiformes</taxon>
        <taxon>Prostigmata</taxon>
        <taxon>Eleutherengona</taxon>
        <taxon>Raphignathae</taxon>
        <taxon>Tetranychoidea</taxon>
        <taxon>Tetranychidae</taxon>
        <taxon>Tetranychus</taxon>
    </lineage>
</organism>
<dbReference type="CDD" id="cd00096">
    <property type="entry name" value="Ig"/>
    <property type="match status" value="1"/>
</dbReference>
<dbReference type="AlphaFoldDB" id="T1L0A4"/>
<dbReference type="Pfam" id="PF07679">
    <property type="entry name" value="I-set"/>
    <property type="match status" value="1"/>
</dbReference>
<name>T1L0A4_TETUR</name>
<dbReference type="eggNOG" id="KOG3515">
    <property type="taxonomic scope" value="Eukaryota"/>
</dbReference>
<proteinExistence type="predicted"/>
<evidence type="ECO:0000313" key="3">
    <source>
        <dbReference type="Proteomes" id="UP000015104"/>
    </source>
</evidence>
<evidence type="ECO:0000259" key="1">
    <source>
        <dbReference type="Pfam" id="PF07679"/>
    </source>
</evidence>
<dbReference type="InterPro" id="IPR013098">
    <property type="entry name" value="Ig_I-set"/>
</dbReference>
<dbReference type="Gene3D" id="2.60.40.10">
    <property type="entry name" value="Immunoglobulins"/>
    <property type="match status" value="1"/>
</dbReference>
<dbReference type="InterPro" id="IPR013783">
    <property type="entry name" value="Ig-like_fold"/>
</dbReference>
<evidence type="ECO:0000313" key="2">
    <source>
        <dbReference type="EnsemblMetazoa" id="tetur301g00010.1"/>
    </source>
</evidence>